<dbReference type="AlphaFoldDB" id="A0A7R8X2N6"/>
<dbReference type="Proteomes" id="UP000677054">
    <property type="component" value="Unassembled WGS sequence"/>
</dbReference>
<name>A0A7R8X2N6_9CRUS</name>
<keyword evidence="3" id="KW-1185">Reference proteome</keyword>
<accession>A0A7R8X2N6</accession>
<sequence length="75" mass="8597">MDASTLKVPVHGTFKSIKRVNRMLGWSDPASSATNTSFTVNTSRTRERMRHTDEVPEITGYVDYDSKMMTIELHY</sequence>
<evidence type="ECO:0000313" key="3">
    <source>
        <dbReference type="Proteomes" id="UP000677054"/>
    </source>
</evidence>
<evidence type="ECO:0000256" key="1">
    <source>
        <dbReference type="SAM" id="MobiDB-lite"/>
    </source>
</evidence>
<feature type="compositionally biased region" description="Polar residues" evidence="1">
    <location>
        <begin position="29"/>
        <end position="43"/>
    </location>
</feature>
<dbReference type="EMBL" id="CAJPEV010000290">
    <property type="protein sequence ID" value="CAG0883535.1"/>
    <property type="molecule type" value="Genomic_DNA"/>
</dbReference>
<gene>
    <name evidence="2" type="ORF">DSTB1V02_LOCUS2549</name>
</gene>
<feature type="region of interest" description="Disordered" evidence="1">
    <location>
        <begin position="28"/>
        <end position="50"/>
    </location>
</feature>
<reference evidence="2" key="1">
    <citation type="submission" date="2020-11" db="EMBL/GenBank/DDBJ databases">
        <authorList>
            <person name="Tran Van P."/>
        </authorList>
    </citation>
    <scope>NUCLEOTIDE SEQUENCE</scope>
</reference>
<organism evidence="2">
    <name type="scientific">Darwinula stevensoni</name>
    <dbReference type="NCBI Taxonomy" id="69355"/>
    <lineage>
        <taxon>Eukaryota</taxon>
        <taxon>Metazoa</taxon>
        <taxon>Ecdysozoa</taxon>
        <taxon>Arthropoda</taxon>
        <taxon>Crustacea</taxon>
        <taxon>Oligostraca</taxon>
        <taxon>Ostracoda</taxon>
        <taxon>Podocopa</taxon>
        <taxon>Podocopida</taxon>
        <taxon>Darwinulocopina</taxon>
        <taxon>Darwinuloidea</taxon>
        <taxon>Darwinulidae</taxon>
        <taxon>Darwinula</taxon>
    </lineage>
</organism>
<dbReference type="EMBL" id="LR899807">
    <property type="protein sequence ID" value="CAD7242591.1"/>
    <property type="molecule type" value="Genomic_DNA"/>
</dbReference>
<proteinExistence type="predicted"/>
<evidence type="ECO:0000313" key="2">
    <source>
        <dbReference type="EMBL" id="CAD7242591.1"/>
    </source>
</evidence>
<protein>
    <submittedName>
        <fullName evidence="2">Uncharacterized protein</fullName>
    </submittedName>
</protein>